<dbReference type="NCBIfam" id="TIGR03603">
    <property type="entry name" value="cyclo_dehy_ocin"/>
    <property type="match status" value="1"/>
</dbReference>
<dbReference type="SUPFAM" id="SSF69572">
    <property type="entry name" value="Activating enzymes of the ubiquitin-like proteins"/>
    <property type="match status" value="1"/>
</dbReference>
<accession>A0ABT7E5W1</accession>
<keyword evidence="2" id="KW-1185">Reference proteome</keyword>
<comment type="caution">
    <text evidence="1">The sequence shown here is derived from an EMBL/GenBank/DDBJ whole genome shotgun (WGS) entry which is preliminary data.</text>
</comment>
<proteinExistence type="predicted"/>
<dbReference type="Gene3D" id="3.40.50.720">
    <property type="entry name" value="NAD(P)-binding Rossmann-like Domain"/>
    <property type="match status" value="1"/>
</dbReference>
<organism evidence="1 2">
    <name type="scientific">Romboutsia sedimentorum</name>
    <dbReference type="NCBI Taxonomy" id="1368474"/>
    <lineage>
        <taxon>Bacteria</taxon>
        <taxon>Bacillati</taxon>
        <taxon>Bacillota</taxon>
        <taxon>Clostridia</taxon>
        <taxon>Peptostreptococcales</taxon>
        <taxon>Peptostreptococcaceae</taxon>
        <taxon>Romboutsia</taxon>
    </lineage>
</organism>
<dbReference type="InterPro" id="IPR019892">
    <property type="entry name" value="Cyclo_dehy_ocin"/>
</dbReference>
<dbReference type="Proteomes" id="UP001301012">
    <property type="component" value="Unassembled WGS sequence"/>
</dbReference>
<sequence>MKKIYFANDSLRIFYNDSEIRFKIGIWNYNEAILNLNNEDEEFKENIKPILNKLKINTGVDIEDVENMEISKENKDKILNILDGLTQNSMLVIKENKNLSNEITMSLLGEYKPLLKNSQVLNEKLLFVTDSSYCEKMAKILIDEMNINMDIATKDTFETFRDVDLTTNIDALKTASDMYKLNEITKEYKGIVACFKKPEIQTLRNINRLSIEKEMPIIVSFIDGPFITMLSTNSPKTGCLECFEQRTLSRLEDHVSYDVFSKFKFENSTKEENKGIIPIINILTNLVISEAFLLSNYKTTKFENRVLNIYVPTLEIQVQDLLRVPYCPACGNVSKAKFRELNVSSRTVVDNILDSLNEEEL</sequence>
<evidence type="ECO:0000313" key="1">
    <source>
        <dbReference type="EMBL" id="MDK2562272.1"/>
    </source>
</evidence>
<dbReference type="RefSeq" id="WP_284131253.1">
    <property type="nucleotide sequence ID" value="NZ_JASKYM010000001.1"/>
</dbReference>
<reference evidence="1 2" key="1">
    <citation type="submission" date="2023-05" db="EMBL/GenBank/DDBJ databases">
        <title>Rombocin, a short stable natural nisin variant, displays selective antimicrobial activity against Listeria monocytogenes and employs dual mode of action to kill target bacterial strains.</title>
        <authorList>
            <person name="Wambui J."/>
            <person name="Stephan R."/>
            <person name="Kuipers O.P."/>
        </authorList>
    </citation>
    <scope>NUCLEOTIDE SEQUENCE [LARGE SCALE GENOMIC DNA]</scope>
    <source>
        <strain evidence="1 2">RC002</strain>
    </source>
</reference>
<evidence type="ECO:0000313" key="2">
    <source>
        <dbReference type="Proteomes" id="UP001301012"/>
    </source>
</evidence>
<dbReference type="EMBL" id="JASKYM010000001">
    <property type="protein sequence ID" value="MDK2562272.1"/>
    <property type="molecule type" value="Genomic_DNA"/>
</dbReference>
<name>A0ABT7E5W1_9FIRM</name>
<dbReference type="InterPro" id="IPR035985">
    <property type="entry name" value="Ubiquitin-activating_enz"/>
</dbReference>
<gene>
    <name evidence="1" type="ORF">QOZ84_01830</name>
</gene>
<protein>
    <submittedName>
        <fullName evidence="1">Streptolysin associated protein SagC</fullName>
    </submittedName>
</protein>